<reference evidence="3 4" key="1">
    <citation type="submission" date="2013-10" db="EMBL/GenBank/DDBJ databases">
        <title>The Genome Sequence of Helicobacter canis NCTC 12740.</title>
        <authorList>
            <consortium name="The Broad Institute Genomics Platform"/>
            <person name="Earl A."/>
            <person name="Fox J.G."/>
            <person name="Shen Z."/>
            <person name="Young S.K."/>
            <person name="Zeng Q."/>
            <person name="Gargeya S."/>
            <person name="Fitzgerald M."/>
            <person name="Abouelleil A."/>
            <person name="Alvarado L."/>
            <person name="Chapman S.B."/>
            <person name="Gainer-Dewar J."/>
            <person name="Goldberg J."/>
            <person name="Griggs A."/>
            <person name="Gujja S."/>
            <person name="Hansen M."/>
            <person name="Howarth C."/>
            <person name="Imamovic A."/>
            <person name="Ireland A."/>
            <person name="Larimer J."/>
            <person name="McCowan C."/>
            <person name="Murphy C."/>
            <person name="Pearson M."/>
            <person name="Poon T.W."/>
            <person name="Priest M."/>
            <person name="Roberts A."/>
            <person name="Saif S."/>
            <person name="Shea T."/>
            <person name="Sykes S."/>
            <person name="Wortman J."/>
            <person name="Nusbaum C."/>
            <person name="Birren B."/>
        </authorList>
    </citation>
    <scope>NUCLEOTIDE SEQUENCE [LARGE SCALE GENOMIC DNA]</scope>
    <source>
        <strain evidence="3 4">NCTC 12740</strain>
    </source>
</reference>
<dbReference type="RefSeq" id="WP_023930551.1">
    <property type="nucleotide sequence ID" value="NZ_KI669458.1"/>
</dbReference>
<keyword evidence="4" id="KW-1185">Reference proteome</keyword>
<evidence type="ECO:0000256" key="2">
    <source>
        <dbReference type="SAM" id="SignalP"/>
    </source>
</evidence>
<accession>V8CF15</accession>
<dbReference type="EMBL" id="AZJJ01000007">
    <property type="protein sequence ID" value="ETD25697.1"/>
    <property type="molecule type" value="Genomic_DNA"/>
</dbReference>
<dbReference type="HOGENOM" id="CLU_2368980_0_0_7"/>
<dbReference type="Proteomes" id="UP000018688">
    <property type="component" value="Unassembled WGS sequence"/>
</dbReference>
<dbReference type="PATRIC" id="fig|1357399.3.peg.1600"/>
<dbReference type="AlphaFoldDB" id="V8CF15"/>
<evidence type="ECO:0000313" key="4">
    <source>
        <dbReference type="Proteomes" id="UP000018688"/>
    </source>
</evidence>
<gene>
    <name evidence="3" type="ORF">HMPREF2087_01527</name>
</gene>
<sequence>MPKSFATICLLLCTSYTCAFGYLDPGTGSLLLSSFIALIASFIFLSKSIFYKAAQILMGGGGGQNLSYASVITIHLSFIAKVSNTTMSSPQSLRI</sequence>
<evidence type="ECO:0000313" key="3">
    <source>
        <dbReference type="EMBL" id="ETD25697.1"/>
    </source>
</evidence>
<organism evidence="3 4">
    <name type="scientific">Helicobacter canis NCTC 12740</name>
    <dbReference type="NCBI Taxonomy" id="1357399"/>
    <lineage>
        <taxon>Bacteria</taxon>
        <taxon>Pseudomonadati</taxon>
        <taxon>Campylobacterota</taxon>
        <taxon>Epsilonproteobacteria</taxon>
        <taxon>Campylobacterales</taxon>
        <taxon>Helicobacteraceae</taxon>
        <taxon>Helicobacter</taxon>
    </lineage>
</organism>
<evidence type="ECO:0000256" key="1">
    <source>
        <dbReference type="SAM" id="Phobius"/>
    </source>
</evidence>
<protein>
    <submittedName>
        <fullName evidence="3">Uncharacterized protein</fullName>
    </submittedName>
</protein>
<keyword evidence="2" id="KW-0732">Signal</keyword>
<keyword evidence="1" id="KW-0812">Transmembrane</keyword>
<dbReference type="STRING" id="1357399.HMPREF2087_01527"/>
<comment type="caution">
    <text evidence="3">The sequence shown here is derived from an EMBL/GenBank/DDBJ whole genome shotgun (WGS) entry which is preliminary data.</text>
</comment>
<keyword evidence="1" id="KW-0472">Membrane</keyword>
<feature type="chain" id="PRO_5004767536" evidence="2">
    <location>
        <begin position="20"/>
        <end position="95"/>
    </location>
</feature>
<proteinExistence type="predicted"/>
<feature type="signal peptide" evidence="2">
    <location>
        <begin position="1"/>
        <end position="19"/>
    </location>
</feature>
<keyword evidence="1" id="KW-1133">Transmembrane helix</keyword>
<feature type="transmembrane region" description="Helical" evidence="1">
    <location>
        <begin position="29"/>
        <end position="50"/>
    </location>
</feature>
<name>V8CF15_9HELI</name>